<protein>
    <recommendedName>
        <fullName evidence="3">VCBS repeat-containing protein</fullName>
    </recommendedName>
</protein>
<comment type="caution">
    <text evidence="1">The sequence shown here is derived from an EMBL/GenBank/DDBJ whole genome shotgun (WGS) entry which is preliminary data.</text>
</comment>
<dbReference type="InterPro" id="IPR028994">
    <property type="entry name" value="Integrin_alpha_N"/>
</dbReference>
<dbReference type="SUPFAM" id="SSF69318">
    <property type="entry name" value="Integrin alpha N-terminal domain"/>
    <property type="match status" value="1"/>
</dbReference>
<organism evidence="1 2">
    <name type="scientific">Candidatus Enterocloster excrementipullorum</name>
    <dbReference type="NCBI Taxonomy" id="2838559"/>
    <lineage>
        <taxon>Bacteria</taxon>
        <taxon>Bacillati</taxon>
        <taxon>Bacillota</taxon>
        <taxon>Clostridia</taxon>
        <taxon>Lachnospirales</taxon>
        <taxon>Lachnospiraceae</taxon>
        <taxon>Enterocloster</taxon>
    </lineage>
</organism>
<evidence type="ECO:0008006" key="3">
    <source>
        <dbReference type="Google" id="ProtNLM"/>
    </source>
</evidence>
<dbReference type="AlphaFoldDB" id="A0A9D2SHK7"/>
<evidence type="ECO:0000313" key="1">
    <source>
        <dbReference type="EMBL" id="HJC06500.1"/>
    </source>
</evidence>
<dbReference type="EMBL" id="DWWT01000050">
    <property type="protein sequence ID" value="HJC06500.1"/>
    <property type="molecule type" value="Genomic_DNA"/>
</dbReference>
<proteinExistence type="predicted"/>
<name>A0A9D2SHK7_9FIRM</name>
<dbReference type="Proteomes" id="UP000823910">
    <property type="component" value="Unassembled WGS sequence"/>
</dbReference>
<evidence type="ECO:0000313" key="2">
    <source>
        <dbReference type="Proteomes" id="UP000823910"/>
    </source>
</evidence>
<reference evidence="1" key="1">
    <citation type="journal article" date="2021" name="PeerJ">
        <title>Extensive microbial diversity within the chicken gut microbiome revealed by metagenomics and culture.</title>
        <authorList>
            <person name="Gilroy R."/>
            <person name="Ravi A."/>
            <person name="Getino M."/>
            <person name="Pursley I."/>
            <person name="Horton D.L."/>
            <person name="Alikhan N.F."/>
            <person name="Baker D."/>
            <person name="Gharbi K."/>
            <person name="Hall N."/>
            <person name="Watson M."/>
            <person name="Adriaenssens E.M."/>
            <person name="Foster-Nyarko E."/>
            <person name="Jarju S."/>
            <person name="Secka A."/>
            <person name="Antonio M."/>
            <person name="Oren A."/>
            <person name="Chaudhuri R.R."/>
            <person name="La Ragione R."/>
            <person name="Hildebrand F."/>
            <person name="Pallen M.J."/>
        </authorList>
    </citation>
    <scope>NUCLEOTIDE SEQUENCE</scope>
    <source>
        <strain evidence="1">CHK180-15479</strain>
    </source>
</reference>
<sequence>MKVEKKVMGTLEKCYSIAPLHYNGKDHILVAAEKQDPCQLFDLDGNYEETVWEGPGGTMSMVQVPGSNGEFLATHKFYSPNDSKEAKIVRVWPENGEWKVAVLKELPFVHRFDIISRNGVRYLIACALKSDHEYKDDWTHPGKVYAGVLPDDLSAYSEENQLELTVIKDGMTKNHGYYKVMRNGLETAVISCEEGVYAFTPPEAPDKEWNIEQLISDPASDGVLLDLDGDGREELAVISPFHGENIYIYRNEDGGFKRVYEYGEKAEFAHSIYGGSLCGRPAVVIGHRKGKRNLIAFFWNEEKKDFDTQILDEDCGSANVYHYEKDGKDIIISTNREINEIAMYTIQ</sequence>
<reference evidence="1" key="2">
    <citation type="submission" date="2021-04" db="EMBL/GenBank/DDBJ databases">
        <authorList>
            <person name="Gilroy R."/>
        </authorList>
    </citation>
    <scope>NUCLEOTIDE SEQUENCE</scope>
    <source>
        <strain evidence="1">CHK180-15479</strain>
    </source>
</reference>
<gene>
    <name evidence="1" type="ORF">H9704_10165</name>
</gene>
<accession>A0A9D2SHK7</accession>